<sequence length="213" mass="21634">MEGIRGMQEGAAPAAVPGDGRAPQETGGAAAGRGWGRGLAAGLADVLLGLVCLLLAAACLVCALTAVSGQEPVLVAVACAVAAVLWALAAVRGRAGALLRSPGPAWTSLLLAAPVLAAAWWRRRSWTPEQHRAEQERAAAAAAARARLWRGVLLVGCLVTAPLSFATGVLHPQALAGFPTRLLLVTALGAIACAAVLSRRGRRMLLAVGPRRG</sequence>
<comment type="caution">
    <text evidence="1">The sequence shown here is derived from an EMBL/GenBank/DDBJ whole genome shotgun (WGS) entry which is preliminary data.</text>
</comment>
<keyword evidence="2" id="KW-1185">Reference proteome</keyword>
<proteinExistence type="predicted"/>
<dbReference type="RefSeq" id="WP_135030821.1">
    <property type="nucleotide sequence ID" value="NZ_BMLA01000004.1"/>
</dbReference>
<name>A0A4Y8WXE8_9MICC</name>
<reference evidence="1 2" key="1">
    <citation type="submission" date="2020-08" db="EMBL/GenBank/DDBJ databases">
        <title>Sequencing the genomes of 1000 actinobacteria strains.</title>
        <authorList>
            <person name="Klenk H.-P."/>
        </authorList>
    </citation>
    <scope>NUCLEOTIDE SEQUENCE [LARGE SCALE GENOMIC DNA]</scope>
    <source>
        <strain evidence="1 2">DSM 19079</strain>
    </source>
</reference>
<accession>A0A4Y8WXE8</accession>
<gene>
    <name evidence="1" type="ORF">BJ976_002129</name>
</gene>
<dbReference type="Proteomes" id="UP000560081">
    <property type="component" value="Unassembled WGS sequence"/>
</dbReference>
<evidence type="ECO:0000313" key="1">
    <source>
        <dbReference type="EMBL" id="MBB4883778.1"/>
    </source>
</evidence>
<dbReference type="EMBL" id="JACHMC010000001">
    <property type="protein sequence ID" value="MBB4883778.1"/>
    <property type="molecule type" value="Genomic_DNA"/>
</dbReference>
<organism evidence="1 2">
    <name type="scientific">Micrococcus flavus</name>
    <dbReference type="NCBI Taxonomy" id="384602"/>
    <lineage>
        <taxon>Bacteria</taxon>
        <taxon>Bacillati</taxon>
        <taxon>Actinomycetota</taxon>
        <taxon>Actinomycetes</taxon>
        <taxon>Micrococcales</taxon>
        <taxon>Micrococcaceae</taxon>
        <taxon>Micrococcus</taxon>
    </lineage>
</organism>
<evidence type="ECO:0000313" key="2">
    <source>
        <dbReference type="Proteomes" id="UP000560081"/>
    </source>
</evidence>
<dbReference type="AlphaFoldDB" id="A0A4Y8WXE8"/>
<protein>
    <submittedName>
        <fullName evidence="1">Uncharacterized protein</fullName>
    </submittedName>
</protein>